<protein>
    <submittedName>
        <fullName evidence="2">Uncharacterized protein</fullName>
    </submittedName>
</protein>
<evidence type="ECO:0000313" key="2">
    <source>
        <dbReference type="EMBL" id="KAJ1364709.1"/>
    </source>
</evidence>
<evidence type="ECO:0000313" key="3">
    <source>
        <dbReference type="Proteomes" id="UP001196413"/>
    </source>
</evidence>
<evidence type="ECO:0000256" key="1">
    <source>
        <dbReference type="SAM" id="MobiDB-lite"/>
    </source>
</evidence>
<dbReference type="AlphaFoldDB" id="A0AAD5ND11"/>
<dbReference type="EMBL" id="JAHQIW010005042">
    <property type="protein sequence ID" value="KAJ1364709.1"/>
    <property type="molecule type" value="Genomic_DNA"/>
</dbReference>
<comment type="caution">
    <text evidence="2">The sequence shown here is derived from an EMBL/GenBank/DDBJ whole genome shotgun (WGS) entry which is preliminary data.</text>
</comment>
<accession>A0AAD5ND11</accession>
<dbReference type="Proteomes" id="UP001196413">
    <property type="component" value="Unassembled WGS sequence"/>
</dbReference>
<reference evidence="2" key="1">
    <citation type="submission" date="2021-06" db="EMBL/GenBank/DDBJ databases">
        <title>Parelaphostrongylus tenuis whole genome reference sequence.</title>
        <authorList>
            <person name="Garwood T.J."/>
            <person name="Larsen P.A."/>
            <person name="Fountain-Jones N.M."/>
            <person name="Garbe J.R."/>
            <person name="Macchietto M.G."/>
            <person name="Kania S.A."/>
            <person name="Gerhold R.W."/>
            <person name="Richards J.E."/>
            <person name="Wolf T.M."/>
        </authorList>
    </citation>
    <scope>NUCLEOTIDE SEQUENCE</scope>
    <source>
        <strain evidence="2">MNPRO001-30</strain>
        <tissue evidence="2">Meninges</tissue>
    </source>
</reference>
<name>A0AAD5ND11_PARTN</name>
<feature type="region of interest" description="Disordered" evidence="1">
    <location>
        <begin position="30"/>
        <end position="49"/>
    </location>
</feature>
<keyword evidence="3" id="KW-1185">Reference proteome</keyword>
<sequence>MSDSDDLQVCQAVCSWSVVKKTTMKNGITKRDYAQDAADSSEGSDSDIKYNKPTITDAVGAVDVWSAIVMSPNILHFKELGVGVRCRAILQQAS</sequence>
<organism evidence="2 3">
    <name type="scientific">Parelaphostrongylus tenuis</name>
    <name type="common">Meningeal worm</name>
    <dbReference type="NCBI Taxonomy" id="148309"/>
    <lineage>
        <taxon>Eukaryota</taxon>
        <taxon>Metazoa</taxon>
        <taxon>Ecdysozoa</taxon>
        <taxon>Nematoda</taxon>
        <taxon>Chromadorea</taxon>
        <taxon>Rhabditida</taxon>
        <taxon>Rhabditina</taxon>
        <taxon>Rhabditomorpha</taxon>
        <taxon>Strongyloidea</taxon>
        <taxon>Metastrongylidae</taxon>
        <taxon>Parelaphostrongylus</taxon>
    </lineage>
</organism>
<proteinExistence type="predicted"/>
<gene>
    <name evidence="2" type="ORF">KIN20_024856</name>
</gene>